<dbReference type="EMBL" id="HM639780">
    <property type="protein sequence ID" value="AEE01391.1"/>
    <property type="molecule type" value="Viral_cRNA"/>
</dbReference>
<dbReference type="GO" id="GO:0003968">
    <property type="term" value="F:RNA-directed RNA polymerase activity"/>
    <property type="evidence" value="ECO:0007669"/>
    <property type="project" value="UniProtKB-KW"/>
</dbReference>
<evidence type="ECO:0000256" key="3">
    <source>
        <dbReference type="ARBA" id="ARBA00004340"/>
    </source>
</evidence>
<comment type="cofactor">
    <cofactor evidence="1">
        <name>Mn(2+)</name>
        <dbReference type="ChEBI" id="CHEBI:29035"/>
    </cofactor>
</comment>
<keyword evidence="11" id="KW-0460">Magnesium</keyword>
<evidence type="ECO:0000256" key="9">
    <source>
        <dbReference type="ARBA" id="ARBA00022741"/>
    </source>
</evidence>
<dbReference type="CDD" id="cd22349">
    <property type="entry name" value="PDDEXK_RNA_polymerase-like"/>
    <property type="match status" value="1"/>
</dbReference>
<accession>I1STB8</accession>
<evidence type="ECO:0000256" key="5">
    <source>
        <dbReference type="ARBA" id="ARBA00018602"/>
    </source>
</evidence>
<evidence type="ECO:0000256" key="4">
    <source>
        <dbReference type="ARBA" id="ARBA00012494"/>
    </source>
</evidence>
<dbReference type="RefSeq" id="YP_010839904.1">
    <property type="nucleotide sequence ID" value="NC_078228.1"/>
</dbReference>
<evidence type="ECO:0000256" key="10">
    <source>
        <dbReference type="ARBA" id="ARBA00022801"/>
    </source>
</evidence>
<dbReference type="InterPro" id="IPR048547">
    <property type="entry name" value="L_thumb_ring_bunyavir"/>
</dbReference>
<evidence type="ECO:0000256" key="17">
    <source>
        <dbReference type="ARBA" id="ARBA00048744"/>
    </source>
</evidence>
<comment type="catalytic activity">
    <reaction evidence="17">
        <text>RNA(n) + a ribonucleoside 5'-triphosphate = RNA(n+1) + diphosphate</text>
        <dbReference type="Rhea" id="RHEA:21248"/>
        <dbReference type="Rhea" id="RHEA-COMP:14527"/>
        <dbReference type="Rhea" id="RHEA-COMP:17342"/>
        <dbReference type="ChEBI" id="CHEBI:33019"/>
        <dbReference type="ChEBI" id="CHEBI:61557"/>
        <dbReference type="ChEBI" id="CHEBI:140395"/>
        <dbReference type="EC" id="2.7.7.48"/>
    </reaction>
</comment>
<dbReference type="GO" id="GO:0043657">
    <property type="term" value="C:host cell"/>
    <property type="evidence" value="ECO:0007669"/>
    <property type="project" value="UniProtKB-SubCell"/>
</dbReference>
<organism evidence="19 20">
    <name type="scientific">Oyo virus</name>
    <dbReference type="NCBI Taxonomy" id="1027632"/>
    <lineage>
        <taxon>Viruses</taxon>
        <taxon>Riboviria</taxon>
        <taxon>Orthornavirae</taxon>
        <taxon>Negarnaviricota</taxon>
        <taxon>Polyploviricotina</taxon>
        <taxon>Bunyaviricetes</taxon>
        <taxon>Elliovirales</taxon>
        <taxon>Peribunyaviridae</taxon>
        <taxon>Orthobunyavirus</taxon>
        <taxon>Orthobunyavirus oyoense</taxon>
    </lineage>
</organism>
<feature type="domain" description="RdRp catalytic" evidence="18">
    <location>
        <begin position="1018"/>
        <end position="1206"/>
    </location>
</feature>
<dbReference type="EC" id="2.7.7.48" evidence="4"/>
<proteinExistence type="inferred from homology"/>
<dbReference type="Proteomes" id="UP000109070">
    <property type="component" value="Genome"/>
</dbReference>
<dbReference type="PROSITE" id="PS50525">
    <property type="entry name" value="RDRP_SSRNA_NEG_SEG"/>
    <property type="match status" value="1"/>
</dbReference>
<sequence>MDPSKVNQFRHRINAVKEATLARDILSDMYMARHEYFATEYCLSNNIEYRNDVRASEIYCTVYPDRSPFDIERIRYTPDNYVFLGDRLYIIDFKVSTDSDSSIETYNKYINAFQEFFPDIEFEVVIVRCNPMSMQITINSDSFQQLFPNIPTNLSFHWFFELRRILLEKFRDNEEFQDMIDHGDFTLTAPWLDEDTEDLYTHPVYLEFIESLSSKHESLFQRSLNFDAYSSQTDKWNSNLIYLKEKTTETYNNYVHDMAQSIFETPDIDIPTKDKIIEGWNNMYMRIQNERELSKSPVDQKPSIHFIWGKPDKNKPTGNNEKIIRLSKSLQGIKDNTGYANNFKSIGILSDFSSDVNKYENFCSVLKKEARSKAKPNSKGVEPIKIKNCTILWEQQFKYEIIDNDKYSRSNFYKNYLGIGKHKQFKDRTDIDLSRPKILDFEDMIIKLASKTMIQKAKSVLNDENILEHKGCFLDEYIENIKVCSVETFDFINKLTKTNFWSSINDFSILMKNMLSVSQYNKYNTFRIVTCANNNLFGIVFPSSNIRTKKSTIVFVTIVLHEDKSEILDAGALFNTYETSGGFISISKAIRLDKERCQRIISSPGLFILTAVLLKNDNKTIVDSDVMTFSYFTSLSITKAMLSLTEPARYMIMNSLALSSQVKEYIEEKFSPYTKTLFSVYMTELIKRGCMNANSIREKINLRNIHMSDLEMTQKGVSDDKTLTGIWFPGEVSLKEYINQVYLPFYFNSKGLHEKHHVAIDLAKTVLEIEKDQRESLPSAWGVNFEKQTVNLDILIYSLAENLMLDTSRHKHLRHRVESRNNFKRSLTTISTFTSSKSCIKIGDFYEEKSKQNAKYLKDRNTEIKKYKVANPLFDNEILEHEIKHSDYNDLIRAIPEYIDMKSTKVFDEMYVYIEKNPKNTIEEIMEVMKDHKTFYFTFFNKGQKTFKDREIFVGELQAKMCLYCIERISKERCKLNPEEMISEPGDGKLKKLEQKAEDEMRFIVENLQPVGKCDPNSLIEAVNKPKGSKFEINADMSKWSAQDVLFKYFWLFAMDPILYPNEKKRILYFLCNYMQKRLILPDEMMCSILDQKEVRQFDLIREMTENYKRNYVIIKRNWLQGNLNYTSSYLHSCSMSVYKEVVKRATALLDGKVVVNSLVHSDDNQTSVNFIQDKLSNDYLLSFVMKTFQKVCASFGNQVNMKKTYATNFIKEFVSLFNIYGEPYSVYGRFLLTCVGDCAYIGPYEDFASRLSATQTALKHGCPPSNAWLSIAMNSWMTYNTYNMLPGQANDPVKSLAMERKHIPIELGGLLNSELSTIALLGLESGNTTFLTSLLKRMSGVMIRRENVTKQVQDIKKWDISSLKKHELFYLKLLRYVYMDAIITNDSTVGETSEMRNRSLITPRKFTTKGSLKRLKSYDDYKEICESSEKIEELFQYMIRNPELLVTKGETITEYKMTILYRYNSKKFKESLSVQTPVQLMIEQILYSNKPTVDYNSISDKFYSIDDLELESDEIIGKYTISETLSKIVLDLEKLPLTNDDVATVYNFCICNDPLTLSIANSLILKVESSEVSRTGLVATTMPEIRNLKLIQYSPAIVIRAYIHSNYDFKGIDEAELRRDVLHLSEFIDKTGLKDRMEKKIEDYYNSNDDESLMFRLRELTKFYQICYDYIKSTEHKVKVFILPTRTYTSQDFISVVMGNYLSDKSWSIVHFLKPLEGNNYKGQVAKDPMIELQIADECFRLLAHFTDYFIADYTKKQFLIKILSEFKFKDFKVSNLWQLLKQSEHRLKFLPILYIMDELTNRDLVKYDSYRTDERITWNDWQLSQRLNIGRIDLVINGYNKRIAIYGEDNKLLEAILYIKRDTFDQIPSQSRKLLNARHNLLLEKMEPIKVLDSRSWYICYQKGRKNRYDYVVLNGYQINSRNKSIDDAAHRSKNYTVAVCPVGINTFTDTESVDIASVKNLNYEHTSCTKLKINEYETATIRRCNLSKMSFFDGPQIIAGSLNINNLIVSKSLLTLNYKSILKVDLLSILPIFNCNQTDQEIDFEFLSEEPVDVDEVMDLESQPVFSITVSKKSKGKITYKKAIEECIKINTEKFEDLFDFFEDGFYSSKNLGVIRTIVALIDELTTNEWSTKLKESIHLCMSTKGYDAMFHTFTLQDAFLLKDGVNKIINWEKIIIFLKKMPDIREEPWKEIFANFKTKAILNANEEMSKKSASLTLEDLAEELAEAGGHSKYQFH</sequence>
<keyword evidence="7" id="KW-0808">Transferase</keyword>
<dbReference type="GeneID" id="80550094"/>
<dbReference type="KEGG" id="vg:80550094"/>
<evidence type="ECO:0000259" key="18">
    <source>
        <dbReference type="PROSITE" id="PS50525"/>
    </source>
</evidence>
<evidence type="ECO:0000256" key="1">
    <source>
        <dbReference type="ARBA" id="ARBA00001936"/>
    </source>
</evidence>
<keyword evidence="6" id="KW-0696">RNA-directed RNA polymerase</keyword>
<evidence type="ECO:0000256" key="11">
    <source>
        <dbReference type="ARBA" id="ARBA00022842"/>
    </source>
</evidence>
<dbReference type="Gene3D" id="3.40.91.60">
    <property type="match status" value="1"/>
</dbReference>
<evidence type="ECO:0000256" key="7">
    <source>
        <dbReference type="ARBA" id="ARBA00022679"/>
    </source>
</evidence>
<keyword evidence="10" id="KW-0378">Hydrolase</keyword>
<dbReference type="Pfam" id="PF04196">
    <property type="entry name" value="Bunya_RdRp"/>
    <property type="match status" value="1"/>
</dbReference>
<comment type="cofactor">
    <cofactor evidence="2">
        <name>Mg(2+)</name>
        <dbReference type="ChEBI" id="CHEBI:18420"/>
    </cofactor>
</comment>
<evidence type="ECO:0000256" key="13">
    <source>
        <dbReference type="ARBA" id="ARBA00030285"/>
    </source>
</evidence>
<dbReference type="GO" id="GO:0006351">
    <property type="term" value="P:DNA-templated transcription"/>
    <property type="evidence" value="ECO:0007669"/>
    <property type="project" value="InterPro"/>
</dbReference>
<keyword evidence="9" id="KW-0547">Nucleotide-binding</keyword>
<evidence type="ECO:0000256" key="6">
    <source>
        <dbReference type="ARBA" id="ARBA00022484"/>
    </source>
</evidence>
<keyword evidence="8" id="KW-0548">Nucleotidyltransferase</keyword>
<dbReference type="NCBIfam" id="TIGR04202">
    <property type="entry name" value="capSnatchArena"/>
    <property type="match status" value="1"/>
</dbReference>
<protein>
    <recommendedName>
        <fullName evidence="5">RNA-directed RNA polymerase L</fullName>
        <ecNumber evidence="4">2.7.7.48</ecNumber>
    </recommendedName>
    <alternativeName>
        <fullName evidence="13">Large structural protein</fullName>
    </alternativeName>
    <alternativeName>
        <fullName evidence="15">Replicase</fullName>
    </alternativeName>
    <alternativeName>
        <fullName evidence="14">Transcriptase</fullName>
    </alternativeName>
</protein>
<evidence type="ECO:0000313" key="19">
    <source>
        <dbReference type="EMBL" id="AEE01391.1"/>
    </source>
</evidence>
<dbReference type="GO" id="GO:0000166">
    <property type="term" value="F:nucleotide binding"/>
    <property type="evidence" value="ECO:0007669"/>
    <property type="project" value="UniProtKB-KW"/>
</dbReference>
<dbReference type="Pfam" id="PF15518">
    <property type="entry name" value="L_protein_N"/>
    <property type="match status" value="1"/>
</dbReference>
<evidence type="ECO:0000256" key="14">
    <source>
        <dbReference type="ARBA" id="ARBA00030436"/>
    </source>
</evidence>
<dbReference type="Pfam" id="PF21561">
    <property type="entry name" value="L_thumb_ring_vir"/>
    <property type="match status" value="1"/>
</dbReference>
<dbReference type="GO" id="GO:0016787">
    <property type="term" value="F:hydrolase activity"/>
    <property type="evidence" value="ECO:0007669"/>
    <property type="project" value="UniProtKB-KW"/>
</dbReference>
<dbReference type="InterPro" id="IPR007322">
    <property type="entry name" value="RNA_pol_bunyavir"/>
</dbReference>
<name>I1STB8_9VIRU</name>
<evidence type="ECO:0000256" key="2">
    <source>
        <dbReference type="ARBA" id="ARBA00001946"/>
    </source>
</evidence>
<comment type="similarity">
    <text evidence="16">Belongs to the Bunyavirales RNA polymerase family.</text>
</comment>
<keyword evidence="20" id="KW-1185">Reference proteome</keyword>
<reference evidence="19 20" key="1">
    <citation type="submission" date="2010-07" db="EMBL/GenBank/DDBJ databases">
        <title>Genetic Diversity of Orthobunyaviruses.</title>
        <authorList>
            <person name="Palacios G."/>
            <person name="Savji N."/>
            <person name="Tesh R."/>
            <person name="Bussetti A.V."/>
            <person name="Lipkin W."/>
        </authorList>
    </citation>
    <scope>NUCLEOTIDE SEQUENCE [LARGE SCALE GENOMIC DNA]</scope>
</reference>
<evidence type="ECO:0000256" key="15">
    <source>
        <dbReference type="ARBA" id="ARBA00031012"/>
    </source>
</evidence>
<dbReference type="InterPro" id="IPR029124">
    <property type="entry name" value="L_protein_N"/>
</dbReference>
<keyword evidence="12" id="KW-0693">Viral RNA replication</keyword>
<evidence type="ECO:0000256" key="12">
    <source>
        <dbReference type="ARBA" id="ARBA00022953"/>
    </source>
</evidence>
<dbReference type="InterPro" id="IPR007099">
    <property type="entry name" value="RNA-dir_pol_NSvirus"/>
</dbReference>
<evidence type="ECO:0000313" key="20">
    <source>
        <dbReference type="Proteomes" id="UP000109070"/>
    </source>
</evidence>
<comment type="subcellular location">
    <subcellularLocation>
        <location evidence="3">Host cell</location>
    </subcellularLocation>
</comment>
<dbReference type="InterPro" id="IPR048006">
    <property type="entry name" value="CapSnatch_bunyavir"/>
</dbReference>
<evidence type="ECO:0000256" key="16">
    <source>
        <dbReference type="ARBA" id="ARBA00034123"/>
    </source>
</evidence>
<dbReference type="GO" id="GO:0039694">
    <property type="term" value="P:viral RNA genome replication"/>
    <property type="evidence" value="ECO:0007669"/>
    <property type="project" value="InterPro"/>
</dbReference>
<evidence type="ECO:0000256" key="8">
    <source>
        <dbReference type="ARBA" id="ARBA00022695"/>
    </source>
</evidence>